<dbReference type="InterPro" id="IPR002429">
    <property type="entry name" value="CcO_II-like_C"/>
</dbReference>
<protein>
    <recommendedName>
        <fullName evidence="4">cytochrome-c oxidase</fullName>
        <ecNumber evidence="4">7.1.1.9</ecNumber>
    </recommendedName>
    <alternativeName>
        <fullName evidence="11">Cytochrome c oxidase polypeptide II</fullName>
    </alternativeName>
</protein>
<keyword evidence="9" id="KW-0186">Copper</keyword>
<dbReference type="InterPro" id="IPR001505">
    <property type="entry name" value="Copper_CuA"/>
</dbReference>
<evidence type="ECO:0000256" key="9">
    <source>
        <dbReference type="ARBA" id="ARBA00023008"/>
    </source>
</evidence>
<evidence type="ECO:0000259" key="13">
    <source>
        <dbReference type="PROSITE" id="PS50857"/>
    </source>
</evidence>
<reference evidence="14" key="1">
    <citation type="submission" date="2020-10" db="EMBL/GenBank/DDBJ databases">
        <authorList>
            <person name="Pu s."/>
            <person name="Huang b."/>
        </authorList>
    </citation>
    <scope>NUCLEOTIDE SEQUENCE</scope>
    <source>
        <tissue evidence="14">Muscle</tissue>
    </source>
</reference>
<evidence type="ECO:0000256" key="12">
    <source>
        <dbReference type="ARBA" id="ARBA00049512"/>
    </source>
</evidence>
<dbReference type="AlphaFoldDB" id="A0A8F5CF44"/>
<sequence>MEVTDKASYHVKVVGHQWYWEYEYFLWFQGDLVEEPSEVGWSKESLGLVPSVEAASIDGSEAWGLSNSYMDVQDYLASAGLSESVLYAEEMVSFLGDMYLSYDSYKQAFDEVRSELSMEGNASSDLLPFLGQAGVSNILYLPLNKTTEVTVCTADVIHSWGVPALGVKMDAVPGRANHLGIHPYRVGYAYGNCYELCGYGHGVMPIVVLVVPESDFLGVIGKLVRRAIAD</sequence>
<dbReference type="InterPro" id="IPR008972">
    <property type="entry name" value="Cupredoxin"/>
</dbReference>
<evidence type="ECO:0000256" key="3">
    <source>
        <dbReference type="ARBA" id="ARBA00007866"/>
    </source>
</evidence>
<evidence type="ECO:0000256" key="1">
    <source>
        <dbReference type="ARBA" id="ARBA00001935"/>
    </source>
</evidence>
<evidence type="ECO:0000256" key="7">
    <source>
        <dbReference type="ARBA" id="ARBA00022842"/>
    </source>
</evidence>
<keyword evidence="7" id="KW-0460">Magnesium</keyword>
<comment type="similarity">
    <text evidence="3">Belongs to the cytochrome c oxidase subunit 2 family.</text>
</comment>
<dbReference type="SUPFAM" id="SSF49503">
    <property type="entry name" value="Cupredoxins"/>
    <property type="match status" value="1"/>
</dbReference>
<accession>A0A8F5CF44</accession>
<dbReference type="EMBL" id="MW175871">
    <property type="protein sequence ID" value="QXJ42647.1"/>
    <property type="molecule type" value="Genomic_DNA"/>
</dbReference>
<evidence type="ECO:0000256" key="4">
    <source>
        <dbReference type="ARBA" id="ARBA00012949"/>
    </source>
</evidence>
<dbReference type="PANTHER" id="PTHR22888:SF9">
    <property type="entry name" value="CYTOCHROME C OXIDASE SUBUNIT 2"/>
    <property type="match status" value="1"/>
</dbReference>
<dbReference type="InterPro" id="IPR045187">
    <property type="entry name" value="CcO_II"/>
</dbReference>
<dbReference type="GO" id="GO:0042773">
    <property type="term" value="P:ATP synthesis coupled electron transport"/>
    <property type="evidence" value="ECO:0007669"/>
    <property type="project" value="TreeGrafter"/>
</dbReference>
<dbReference type="GO" id="GO:0005507">
    <property type="term" value="F:copper ion binding"/>
    <property type="evidence" value="ECO:0007669"/>
    <property type="project" value="InterPro"/>
</dbReference>
<dbReference type="PROSITE" id="PS50857">
    <property type="entry name" value="COX2_CUA"/>
    <property type="match status" value="1"/>
</dbReference>
<keyword evidence="6" id="KW-0479">Metal-binding</keyword>
<comment type="catalytic activity">
    <reaction evidence="12">
        <text>4 Fe(II)-[cytochrome c] + O2 + 8 H(+)(in) = 4 Fe(III)-[cytochrome c] + 2 H2O + 4 H(+)(out)</text>
        <dbReference type="Rhea" id="RHEA:11436"/>
        <dbReference type="Rhea" id="RHEA-COMP:10350"/>
        <dbReference type="Rhea" id="RHEA-COMP:14399"/>
        <dbReference type="ChEBI" id="CHEBI:15377"/>
        <dbReference type="ChEBI" id="CHEBI:15378"/>
        <dbReference type="ChEBI" id="CHEBI:15379"/>
        <dbReference type="ChEBI" id="CHEBI:29033"/>
        <dbReference type="ChEBI" id="CHEBI:29034"/>
        <dbReference type="EC" id="7.1.1.9"/>
    </reaction>
    <physiologicalReaction direction="left-to-right" evidence="12">
        <dbReference type="Rhea" id="RHEA:11437"/>
    </physiologicalReaction>
</comment>
<dbReference type="GO" id="GO:0004129">
    <property type="term" value="F:cytochrome-c oxidase activity"/>
    <property type="evidence" value="ECO:0007669"/>
    <property type="project" value="UniProtKB-EC"/>
</dbReference>
<keyword evidence="8" id="KW-0249">Electron transport</keyword>
<evidence type="ECO:0000256" key="8">
    <source>
        <dbReference type="ARBA" id="ARBA00022982"/>
    </source>
</evidence>
<feature type="domain" description="Cytochrome oxidase subunit II copper A binding" evidence="13">
    <location>
        <begin position="6"/>
        <end position="222"/>
    </location>
</feature>
<keyword evidence="14" id="KW-0496">Mitochondrion</keyword>
<keyword evidence="5" id="KW-0813">Transport</keyword>
<dbReference type="EC" id="7.1.1.9" evidence="4"/>
<proteinExistence type="inferred from homology"/>
<dbReference type="PANTHER" id="PTHR22888">
    <property type="entry name" value="CYTOCHROME C OXIDASE, SUBUNIT II"/>
    <property type="match status" value="1"/>
</dbReference>
<evidence type="ECO:0000256" key="11">
    <source>
        <dbReference type="ARBA" id="ARBA00031389"/>
    </source>
</evidence>
<name>A0A8F5CF44_9BIVA</name>
<evidence type="ECO:0000313" key="14">
    <source>
        <dbReference type="EMBL" id="QXJ42647.1"/>
    </source>
</evidence>
<evidence type="ECO:0000256" key="2">
    <source>
        <dbReference type="ARBA" id="ARBA00004370"/>
    </source>
</evidence>
<keyword evidence="10" id="KW-0472">Membrane</keyword>
<dbReference type="PROSITE" id="PS00078">
    <property type="entry name" value="COX2"/>
    <property type="match status" value="1"/>
</dbReference>
<evidence type="ECO:0000256" key="10">
    <source>
        <dbReference type="ARBA" id="ARBA00023136"/>
    </source>
</evidence>
<evidence type="ECO:0000256" key="5">
    <source>
        <dbReference type="ARBA" id="ARBA00022448"/>
    </source>
</evidence>
<comment type="subcellular location">
    <subcellularLocation>
        <location evidence="2">Membrane</location>
    </subcellularLocation>
</comment>
<comment type="cofactor">
    <cofactor evidence="1">
        <name>Cu cation</name>
        <dbReference type="ChEBI" id="CHEBI:23378"/>
    </cofactor>
</comment>
<gene>
    <name evidence="14" type="primary">cox2</name>
</gene>
<dbReference type="GO" id="GO:0016020">
    <property type="term" value="C:membrane"/>
    <property type="evidence" value="ECO:0007669"/>
    <property type="project" value="UniProtKB-SubCell"/>
</dbReference>
<dbReference type="Gene3D" id="2.60.40.420">
    <property type="entry name" value="Cupredoxins - blue copper proteins"/>
    <property type="match status" value="1"/>
</dbReference>
<geneLocation type="mitochondrion" evidence="14"/>
<evidence type="ECO:0000256" key="6">
    <source>
        <dbReference type="ARBA" id="ARBA00022723"/>
    </source>
</evidence>
<organism evidence="14">
    <name type="scientific">Dicyathifer mannii</name>
    <dbReference type="NCBI Taxonomy" id="2795839"/>
    <lineage>
        <taxon>Eukaryota</taxon>
        <taxon>Metazoa</taxon>
        <taxon>Spiralia</taxon>
        <taxon>Lophotrochozoa</taxon>
        <taxon>Mollusca</taxon>
        <taxon>Bivalvia</taxon>
        <taxon>Autobranchia</taxon>
        <taxon>Heteroconchia</taxon>
        <taxon>Euheterodonta</taxon>
        <taxon>Imparidentia</taxon>
        <taxon>Neoheterodontei</taxon>
        <taxon>Myida</taxon>
        <taxon>Pholadoidea</taxon>
        <taxon>Teredinidae</taxon>
        <taxon>Dicyathifer</taxon>
    </lineage>
</organism>
<dbReference type="Pfam" id="PF00116">
    <property type="entry name" value="COX2"/>
    <property type="match status" value="1"/>
</dbReference>